<name>A0A2T6CKA5_9RHOB</name>
<comment type="caution">
    <text evidence="1">The sequence shown here is derived from an EMBL/GenBank/DDBJ whole genome shotgun (WGS) entry which is preliminary data.</text>
</comment>
<reference evidence="1 2" key="1">
    <citation type="submission" date="2018-04" db="EMBL/GenBank/DDBJ databases">
        <title>Genomic Encyclopedia of Archaeal and Bacterial Type Strains, Phase II (KMG-II): from individual species to whole genera.</title>
        <authorList>
            <person name="Goeker M."/>
        </authorList>
    </citation>
    <scope>NUCLEOTIDE SEQUENCE [LARGE SCALE GENOMIC DNA]</scope>
    <source>
        <strain evidence="1 2">DSM 12244</strain>
    </source>
</reference>
<protein>
    <submittedName>
        <fullName evidence="1">Uncharacterized protein</fullName>
    </submittedName>
</protein>
<evidence type="ECO:0000313" key="1">
    <source>
        <dbReference type="EMBL" id="PTX75938.1"/>
    </source>
</evidence>
<evidence type="ECO:0000313" key="2">
    <source>
        <dbReference type="Proteomes" id="UP000244092"/>
    </source>
</evidence>
<organism evidence="1 2">
    <name type="scientific">Sulfitobacter mediterraneus</name>
    <dbReference type="NCBI Taxonomy" id="83219"/>
    <lineage>
        <taxon>Bacteria</taxon>
        <taxon>Pseudomonadati</taxon>
        <taxon>Pseudomonadota</taxon>
        <taxon>Alphaproteobacteria</taxon>
        <taxon>Rhodobacterales</taxon>
        <taxon>Roseobacteraceae</taxon>
        <taxon>Sulfitobacter</taxon>
    </lineage>
</organism>
<accession>A0A2T6CKA5</accession>
<gene>
    <name evidence="1" type="ORF">C8N31_101599</name>
</gene>
<proteinExistence type="predicted"/>
<dbReference type="Proteomes" id="UP000244092">
    <property type="component" value="Unassembled WGS sequence"/>
</dbReference>
<dbReference type="EMBL" id="QBKU01000001">
    <property type="protein sequence ID" value="PTX75938.1"/>
    <property type="molecule type" value="Genomic_DNA"/>
</dbReference>
<dbReference type="AlphaFoldDB" id="A0A2T6CKA5"/>
<sequence length="81" mass="8498">MISMQGVVIRAKRQTKPVACAVTNRPKKTTPIAAILPMLLQQDPLPISHDKPPNIHCISGGVGAHAPGGAICRAHFTAIIA</sequence>